<organism evidence="2 3">
    <name type="scientific">Veillonella montpellierensis DNF00314</name>
    <dbReference type="NCBI Taxonomy" id="1401067"/>
    <lineage>
        <taxon>Bacteria</taxon>
        <taxon>Bacillati</taxon>
        <taxon>Bacillota</taxon>
        <taxon>Negativicutes</taxon>
        <taxon>Veillonellales</taxon>
        <taxon>Veillonellaceae</taxon>
        <taxon>Veillonella</taxon>
    </lineage>
</organism>
<protein>
    <submittedName>
        <fullName evidence="2">Uncharacterized protein</fullName>
    </submittedName>
</protein>
<evidence type="ECO:0000256" key="1">
    <source>
        <dbReference type="PROSITE-ProRule" id="PRU00182"/>
    </source>
</evidence>
<dbReference type="CDD" id="cd00165">
    <property type="entry name" value="S4"/>
    <property type="match status" value="1"/>
</dbReference>
<dbReference type="eggNOG" id="COG2501">
    <property type="taxonomic scope" value="Bacteria"/>
</dbReference>
<dbReference type="PROSITE" id="PS50889">
    <property type="entry name" value="S4"/>
    <property type="match status" value="1"/>
</dbReference>
<reference evidence="2 3" key="1">
    <citation type="submission" date="2014-07" db="EMBL/GenBank/DDBJ databases">
        <authorList>
            <person name="McCorrison J."/>
            <person name="Sanka R."/>
            <person name="Torralba M."/>
            <person name="Gillis M."/>
            <person name="Haft D.H."/>
            <person name="Methe B."/>
            <person name="Sutton G."/>
            <person name="Nelson K.E."/>
        </authorList>
    </citation>
    <scope>NUCLEOTIDE SEQUENCE [LARGE SCALE GENOMIC DNA]</scope>
    <source>
        <strain evidence="2 3">DNF00314</strain>
    </source>
</reference>
<accession>A0A096AIR7</accession>
<keyword evidence="1" id="KW-0694">RNA-binding</keyword>
<dbReference type="Gene3D" id="3.10.290.10">
    <property type="entry name" value="RNA-binding S4 domain"/>
    <property type="match status" value="1"/>
</dbReference>
<dbReference type="Pfam" id="PF13275">
    <property type="entry name" value="S4_2"/>
    <property type="match status" value="1"/>
</dbReference>
<dbReference type="GO" id="GO:0003723">
    <property type="term" value="F:RNA binding"/>
    <property type="evidence" value="ECO:0007669"/>
    <property type="project" value="UniProtKB-KW"/>
</dbReference>
<dbReference type="SUPFAM" id="SSF55174">
    <property type="entry name" value="Alpha-L RNA-binding motif"/>
    <property type="match status" value="1"/>
</dbReference>
<name>A0A096AIR7_9FIRM</name>
<comment type="caution">
    <text evidence="2">The sequence shown here is derived from an EMBL/GenBank/DDBJ whole genome shotgun (WGS) entry which is preliminary data.</text>
</comment>
<dbReference type="AlphaFoldDB" id="A0A096AIR7"/>
<dbReference type="Proteomes" id="UP000029628">
    <property type="component" value="Unassembled WGS sequence"/>
</dbReference>
<proteinExistence type="predicted"/>
<sequence length="76" mass="8622">MTQCITTRIHTEYIQLDQLLKLESIIGTGGQIKELLEAQAILVNHVRCQEKRKKIRPHDVVEVVDVATITVVSEEV</sequence>
<evidence type="ECO:0000313" key="2">
    <source>
        <dbReference type="EMBL" id="KGF46476.1"/>
    </source>
</evidence>
<dbReference type="RefSeq" id="WP_038153196.1">
    <property type="nucleotide sequence ID" value="NZ_JRNT01000039.1"/>
</dbReference>
<evidence type="ECO:0000313" key="3">
    <source>
        <dbReference type="Proteomes" id="UP000029628"/>
    </source>
</evidence>
<gene>
    <name evidence="2" type="ORF">HMPREF0872_08235</name>
</gene>
<keyword evidence="3" id="KW-1185">Reference proteome</keyword>
<dbReference type="InterPro" id="IPR036986">
    <property type="entry name" value="S4_RNA-bd_sf"/>
</dbReference>
<dbReference type="EMBL" id="JRNT01000039">
    <property type="protein sequence ID" value="KGF46476.1"/>
    <property type="molecule type" value="Genomic_DNA"/>
</dbReference>